<evidence type="ECO:0000256" key="3">
    <source>
        <dbReference type="ARBA" id="ARBA00022723"/>
    </source>
</evidence>
<dbReference type="SFLD" id="SFLDS00029">
    <property type="entry name" value="Radical_SAM"/>
    <property type="match status" value="1"/>
</dbReference>
<evidence type="ECO:0000259" key="6">
    <source>
        <dbReference type="Pfam" id="PF04055"/>
    </source>
</evidence>
<dbReference type="InterPro" id="IPR050377">
    <property type="entry name" value="Radical_SAM_PqqE_MftC-like"/>
</dbReference>
<evidence type="ECO:0000313" key="8">
    <source>
        <dbReference type="Proteomes" id="UP001464387"/>
    </source>
</evidence>
<protein>
    <submittedName>
        <fullName evidence="7">Radical SAM protein</fullName>
    </submittedName>
</protein>
<dbReference type="PANTHER" id="PTHR11228">
    <property type="entry name" value="RADICAL SAM DOMAIN PROTEIN"/>
    <property type="match status" value="1"/>
</dbReference>
<feature type="domain" description="Radical SAM core" evidence="6">
    <location>
        <begin position="25"/>
        <end position="141"/>
    </location>
</feature>
<dbReference type="SUPFAM" id="SSF102114">
    <property type="entry name" value="Radical SAM enzymes"/>
    <property type="match status" value="1"/>
</dbReference>
<evidence type="ECO:0000313" key="7">
    <source>
        <dbReference type="EMBL" id="MER8933406.1"/>
    </source>
</evidence>
<dbReference type="Gene3D" id="3.20.20.70">
    <property type="entry name" value="Aldolase class I"/>
    <property type="match status" value="1"/>
</dbReference>
<keyword evidence="8" id="KW-1185">Reference proteome</keyword>
<organism evidence="7 8">
    <name type="scientific">Mesorhizobium opportunistum</name>
    <dbReference type="NCBI Taxonomy" id="593909"/>
    <lineage>
        <taxon>Bacteria</taxon>
        <taxon>Pseudomonadati</taxon>
        <taxon>Pseudomonadota</taxon>
        <taxon>Alphaproteobacteria</taxon>
        <taxon>Hyphomicrobiales</taxon>
        <taxon>Phyllobacteriaceae</taxon>
        <taxon>Mesorhizobium</taxon>
    </lineage>
</organism>
<dbReference type="InterPro" id="IPR007197">
    <property type="entry name" value="rSAM"/>
</dbReference>
<comment type="cofactor">
    <cofactor evidence="1">
        <name>[4Fe-4S] cluster</name>
        <dbReference type="ChEBI" id="CHEBI:49883"/>
    </cofactor>
</comment>
<evidence type="ECO:0000256" key="1">
    <source>
        <dbReference type="ARBA" id="ARBA00001966"/>
    </source>
</evidence>
<comment type="caution">
    <text evidence="7">The sequence shown here is derived from an EMBL/GenBank/DDBJ whole genome shotgun (WGS) entry which is preliminary data.</text>
</comment>
<dbReference type="InterPro" id="IPR058240">
    <property type="entry name" value="rSAM_sf"/>
</dbReference>
<sequence>MTILSRVRSLLGGERPVFRRLELHVAHGCNLSCESCSHYSNHAHSGTVSLDEADRWMGLWSRRVSVKRFTLLGGEPSIHPQLPGFVGLVRRHWPRASMEIVSNGFFLHRHPTLPAILAADPDARLIVSVHHDSEEYRERLKPVFDLLEAWRRDHKVLIELRPSDKNWTRRYEGFGNAMAPFDDGDPRSSWEICPARHCKQLHDGQIWKCAPLAYLPMQKGKYRLSEKWDPYLAYRPLDPGCSNAELQAFAALEDEAACGMCPAKQRFFELPNPLRRPKDRASAAVA</sequence>
<keyword evidence="2" id="KW-0949">S-adenosyl-L-methionine</keyword>
<evidence type="ECO:0000256" key="5">
    <source>
        <dbReference type="ARBA" id="ARBA00023014"/>
    </source>
</evidence>
<keyword evidence="5" id="KW-0411">Iron-sulfur</keyword>
<evidence type="ECO:0000256" key="2">
    <source>
        <dbReference type="ARBA" id="ARBA00022691"/>
    </source>
</evidence>
<gene>
    <name evidence="7" type="ORF">NKI33_10560</name>
</gene>
<dbReference type="PANTHER" id="PTHR11228:SF7">
    <property type="entry name" value="PQQA PEPTIDE CYCLASE"/>
    <property type="match status" value="1"/>
</dbReference>
<dbReference type="InterPro" id="IPR013785">
    <property type="entry name" value="Aldolase_TIM"/>
</dbReference>
<dbReference type="Proteomes" id="UP001464387">
    <property type="component" value="Unassembled WGS sequence"/>
</dbReference>
<dbReference type="Pfam" id="PF04055">
    <property type="entry name" value="Radical_SAM"/>
    <property type="match status" value="1"/>
</dbReference>
<keyword evidence="4" id="KW-0408">Iron</keyword>
<dbReference type="CDD" id="cd01335">
    <property type="entry name" value="Radical_SAM"/>
    <property type="match status" value="1"/>
</dbReference>
<reference evidence="7 8" key="1">
    <citation type="journal article" date="2024" name="Proc. Natl. Acad. Sci. U.S.A.">
        <title>The evolutionary genomics of adaptation to stress in wild rhizobium bacteria.</title>
        <authorList>
            <person name="Kehlet-Delgado H."/>
            <person name="Montoya A.P."/>
            <person name="Jensen K.T."/>
            <person name="Wendlandt C.E."/>
            <person name="Dexheimer C."/>
            <person name="Roberts M."/>
            <person name="Torres Martinez L."/>
            <person name="Friesen M.L."/>
            <person name="Griffitts J.S."/>
            <person name="Porter S.S."/>
        </authorList>
    </citation>
    <scope>NUCLEOTIDE SEQUENCE [LARGE SCALE GENOMIC DNA]</scope>
    <source>
        <strain evidence="7 8">M0729</strain>
    </source>
</reference>
<name>A0ABV1YDZ5_9HYPH</name>
<dbReference type="EMBL" id="JAMYPJ010000011">
    <property type="protein sequence ID" value="MER8933406.1"/>
    <property type="molecule type" value="Genomic_DNA"/>
</dbReference>
<dbReference type="RefSeq" id="WP_287273747.1">
    <property type="nucleotide sequence ID" value="NZ_JAMYMY010000014.1"/>
</dbReference>
<accession>A0ABV1YDZ5</accession>
<evidence type="ECO:0000256" key="4">
    <source>
        <dbReference type="ARBA" id="ARBA00023004"/>
    </source>
</evidence>
<proteinExistence type="predicted"/>
<keyword evidence="3" id="KW-0479">Metal-binding</keyword>